<keyword evidence="5" id="KW-0560">Oxidoreductase</keyword>
<dbReference type="eggNOG" id="COG1018">
    <property type="taxonomic scope" value="Bacteria"/>
</dbReference>
<keyword evidence="6" id="KW-0408">Iron</keyword>
<dbReference type="InterPro" id="IPR039261">
    <property type="entry name" value="FNR_nucleotide-bd"/>
</dbReference>
<evidence type="ECO:0000313" key="10">
    <source>
        <dbReference type="EMBL" id="KDE97886.1"/>
    </source>
</evidence>
<evidence type="ECO:0000259" key="8">
    <source>
        <dbReference type="PROSITE" id="PS51085"/>
    </source>
</evidence>
<dbReference type="CDD" id="cd00207">
    <property type="entry name" value="fer2"/>
    <property type="match status" value="1"/>
</dbReference>
<keyword evidence="3" id="KW-0001">2Fe-2S</keyword>
<dbReference type="SUPFAM" id="SSF54292">
    <property type="entry name" value="2Fe-2S ferredoxin-like"/>
    <property type="match status" value="1"/>
</dbReference>
<organism evidence="10 11">
    <name type="scientific">Mycolicibacterium aromaticivorans JS19b1 = JCM 16368</name>
    <dbReference type="NCBI Taxonomy" id="1440774"/>
    <lineage>
        <taxon>Bacteria</taxon>
        <taxon>Bacillati</taxon>
        <taxon>Actinomycetota</taxon>
        <taxon>Actinomycetes</taxon>
        <taxon>Mycobacteriales</taxon>
        <taxon>Mycobacteriaceae</taxon>
        <taxon>Mycolicibacterium</taxon>
    </lineage>
</organism>
<sequence length="307" mass="33007">MTRLTLHVVAIDDAVPGIRTLTLARADGAALPSFTPGSHVVIEYAGGANAYSLTGESATPSEYVVSVLECPAGRGGSRWIHRELSLGDTVVVHPPRSAFAPVLRARRHLLIAAGIGITPMVSHLRSARRWGRDILLLYIFRDGRGAYVDEIRTLTENASFFTARAAFLAELTATLAAQPFGTHAYLCGPSQFIDDVVAVATELGWPRGRIHIEHFGGELAPGDPFEVELSSDGSIFAVESGVSLLESLTANGYVIPNLCRQGVCGECRVPVRGGVVLHRDLYLTDDERRDSMMACVSRGSGRVELDL</sequence>
<dbReference type="OrthoDB" id="502624at2"/>
<dbReference type="Gene3D" id="3.10.20.30">
    <property type="match status" value="1"/>
</dbReference>
<dbReference type="GO" id="GO:0046872">
    <property type="term" value="F:metal ion binding"/>
    <property type="evidence" value="ECO:0007669"/>
    <property type="project" value="UniProtKB-KW"/>
</dbReference>
<dbReference type="PROSITE" id="PS51085">
    <property type="entry name" value="2FE2S_FER_2"/>
    <property type="match status" value="1"/>
</dbReference>
<proteinExistence type="predicted"/>
<evidence type="ECO:0000256" key="4">
    <source>
        <dbReference type="ARBA" id="ARBA00022723"/>
    </source>
</evidence>
<keyword evidence="2" id="KW-0285">Flavoprotein</keyword>
<reference evidence="10" key="1">
    <citation type="submission" date="2014-05" db="EMBL/GenBank/DDBJ databases">
        <title>Genome sequence of Mycobacterium aromaticivorans strain JS19b1T (= DSM 45407T).</title>
        <authorList>
            <person name="Kwak Y."/>
            <person name="Park G.-S."/>
            <person name="Li Q.X."/>
            <person name="Lee S.-E."/>
            <person name="Shin J.-H."/>
        </authorList>
    </citation>
    <scope>NUCLEOTIDE SEQUENCE [LARGE SCALE GENOMIC DNA]</scope>
    <source>
        <strain evidence="10">JS19b1</strain>
    </source>
</reference>
<dbReference type="PANTHER" id="PTHR47354">
    <property type="entry name" value="NADH OXIDOREDUCTASE HCR"/>
    <property type="match status" value="1"/>
</dbReference>
<evidence type="ECO:0000256" key="5">
    <source>
        <dbReference type="ARBA" id="ARBA00023002"/>
    </source>
</evidence>
<evidence type="ECO:0000313" key="11">
    <source>
        <dbReference type="Proteomes" id="UP000022835"/>
    </source>
</evidence>
<evidence type="ECO:0000259" key="9">
    <source>
        <dbReference type="PROSITE" id="PS51384"/>
    </source>
</evidence>
<evidence type="ECO:0000256" key="2">
    <source>
        <dbReference type="ARBA" id="ARBA00022630"/>
    </source>
</evidence>
<dbReference type="Pfam" id="PF00111">
    <property type="entry name" value="Fer2"/>
    <property type="match status" value="1"/>
</dbReference>
<dbReference type="PRINTS" id="PR00409">
    <property type="entry name" value="PHDIOXRDTASE"/>
</dbReference>
<dbReference type="InterPro" id="IPR001041">
    <property type="entry name" value="2Fe-2S_ferredoxin-type"/>
</dbReference>
<comment type="caution">
    <text evidence="10">The sequence shown here is derived from an EMBL/GenBank/DDBJ whole genome shotgun (WGS) entry which is preliminary data.</text>
</comment>
<dbReference type="Pfam" id="PF22290">
    <property type="entry name" value="DmmA-like_N"/>
    <property type="match status" value="1"/>
</dbReference>
<dbReference type="Gene3D" id="2.40.30.10">
    <property type="entry name" value="Translation factors"/>
    <property type="match status" value="1"/>
</dbReference>
<dbReference type="Gene3D" id="3.40.50.80">
    <property type="entry name" value="Nucleotide-binding domain of ferredoxin-NADP reductase (FNR) module"/>
    <property type="match status" value="1"/>
</dbReference>
<dbReference type="RefSeq" id="WP_036338704.1">
    <property type="nucleotide sequence ID" value="NZ_JALN02000001.1"/>
</dbReference>
<feature type="domain" description="FAD-binding FR-type" evidence="9">
    <location>
        <begin position="1"/>
        <end position="102"/>
    </location>
</feature>
<dbReference type="CDD" id="cd06185">
    <property type="entry name" value="PDR_like"/>
    <property type="match status" value="1"/>
</dbReference>
<evidence type="ECO:0000256" key="7">
    <source>
        <dbReference type="ARBA" id="ARBA00023014"/>
    </source>
</evidence>
<dbReference type="PROSITE" id="PS51384">
    <property type="entry name" value="FAD_FR"/>
    <property type="match status" value="1"/>
</dbReference>
<dbReference type="SUPFAM" id="SSF52343">
    <property type="entry name" value="Ferredoxin reductase-like, C-terminal NADP-linked domain"/>
    <property type="match status" value="1"/>
</dbReference>
<dbReference type="EMBL" id="JALN02000001">
    <property type="protein sequence ID" value="KDE97886.1"/>
    <property type="molecule type" value="Genomic_DNA"/>
</dbReference>
<keyword evidence="4" id="KW-0479">Metal-binding</keyword>
<dbReference type="GO" id="GO:0016491">
    <property type="term" value="F:oxidoreductase activity"/>
    <property type="evidence" value="ECO:0007669"/>
    <property type="project" value="UniProtKB-KW"/>
</dbReference>
<dbReference type="Proteomes" id="UP000022835">
    <property type="component" value="Unassembled WGS sequence"/>
</dbReference>
<dbReference type="SUPFAM" id="SSF63380">
    <property type="entry name" value="Riboflavin synthase domain-like"/>
    <property type="match status" value="1"/>
</dbReference>
<accession>A0A064CDX8</accession>
<dbReference type="AlphaFoldDB" id="A0A064CDX8"/>
<dbReference type="InterPro" id="IPR012675">
    <property type="entry name" value="Beta-grasp_dom_sf"/>
</dbReference>
<dbReference type="InterPro" id="IPR017938">
    <property type="entry name" value="Riboflavin_synthase-like_b-brl"/>
</dbReference>
<evidence type="ECO:0000256" key="3">
    <source>
        <dbReference type="ARBA" id="ARBA00022714"/>
    </source>
</evidence>
<dbReference type="InterPro" id="IPR036010">
    <property type="entry name" value="2Fe-2S_ferredoxin-like_sf"/>
</dbReference>
<evidence type="ECO:0000256" key="6">
    <source>
        <dbReference type="ARBA" id="ARBA00023004"/>
    </source>
</evidence>
<protein>
    <submittedName>
        <fullName evidence="10">Ferredoxin</fullName>
    </submittedName>
</protein>
<dbReference type="InterPro" id="IPR017927">
    <property type="entry name" value="FAD-bd_FR_type"/>
</dbReference>
<comment type="cofactor">
    <cofactor evidence="1">
        <name>FAD</name>
        <dbReference type="ChEBI" id="CHEBI:57692"/>
    </cofactor>
</comment>
<dbReference type="InterPro" id="IPR054582">
    <property type="entry name" value="DmmA-like_N"/>
</dbReference>
<evidence type="ECO:0000256" key="1">
    <source>
        <dbReference type="ARBA" id="ARBA00001974"/>
    </source>
</evidence>
<keyword evidence="11" id="KW-1185">Reference proteome</keyword>
<name>A0A064CDX8_9MYCO</name>
<dbReference type="PANTHER" id="PTHR47354:SF1">
    <property type="entry name" value="CARNITINE MONOOXYGENASE REDUCTASE SUBUNIT"/>
    <property type="match status" value="1"/>
</dbReference>
<keyword evidence="7" id="KW-0411">Iron-sulfur</keyword>
<dbReference type="GO" id="GO:0051537">
    <property type="term" value="F:2 iron, 2 sulfur cluster binding"/>
    <property type="evidence" value="ECO:0007669"/>
    <property type="project" value="UniProtKB-KW"/>
</dbReference>
<dbReference type="InterPro" id="IPR050415">
    <property type="entry name" value="MRET"/>
</dbReference>
<feature type="domain" description="2Fe-2S ferredoxin-type" evidence="8">
    <location>
        <begin position="225"/>
        <end position="307"/>
    </location>
</feature>
<dbReference type="STRING" id="1440774.Y900_002760"/>
<gene>
    <name evidence="10" type="ORF">Y900_002760</name>
</gene>